<keyword evidence="9" id="KW-0809">Transit peptide</keyword>
<evidence type="ECO:0000256" key="9">
    <source>
        <dbReference type="ARBA" id="ARBA00022946"/>
    </source>
</evidence>
<keyword evidence="12" id="KW-0496">Mitochondrion</keyword>
<evidence type="ECO:0000313" key="16">
    <source>
        <dbReference type="EMBL" id="PJF18640.1"/>
    </source>
</evidence>
<keyword evidence="4" id="KW-0813">Transport</keyword>
<dbReference type="OrthoDB" id="448946at2759"/>
<gene>
    <name evidence="16" type="ORF">PSACC_01547</name>
</gene>
<keyword evidence="8" id="KW-0276">Fatty acid metabolism</keyword>
<dbReference type="AlphaFoldDB" id="A0A2H9TLW2"/>
<comment type="caution">
    <text evidence="16">The sequence shown here is derived from an EMBL/GenBank/DDBJ whole genome shotgun (WGS) entry which is preliminary data.</text>
</comment>
<dbReference type="Gene3D" id="1.10.1200.10">
    <property type="entry name" value="ACP-like"/>
    <property type="match status" value="1"/>
</dbReference>
<evidence type="ECO:0000256" key="10">
    <source>
        <dbReference type="ARBA" id="ARBA00022982"/>
    </source>
</evidence>
<dbReference type="GO" id="GO:0016226">
    <property type="term" value="P:iron-sulfur cluster assembly"/>
    <property type="evidence" value="ECO:0007669"/>
    <property type="project" value="EnsemblFungi"/>
</dbReference>
<dbReference type="InterPro" id="IPR020806">
    <property type="entry name" value="PKS_PP-bd"/>
</dbReference>
<organism evidence="16 17">
    <name type="scientific">Paramicrosporidium saccamoebae</name>
    <dbReference type="NCBI Taxonomy" id="1246581"/>
    <lineage>
        <taxon>Eukaryota</taxon>
        <taxon>Fungi</taxon>
        <taxon>Fungi incertae sedis</taxon>
        <taxon>Cryptomycota</taxon>
        <taxon>Cryptomycota incertae sedis</taxon>
        <taxon>Paramicrosporidium</taxon>
    </lineage>
</organism>
<evidence type="ECO:0000256" key="2">
    <source>
        <dbReference type="ARBA" id="ARBA00005194"/>
    </source>
</evidence>
<dbReference type="GO" id="GO:0000035">
    <property type="term" value="F:acyl binding"/>
    <property type="evidence" value="ECO:0007669"/>
    <property type="project" value="TreeGrafter"/>
</dbReference>
<dbReference type="PROSITE" id="PS50075">
    <property type="entry name" value="CARRIER"/>
    <property type="match status" value="1"/>
</dbReference>
<evidence type="ECO:0000259" key="15">
    <source>
        <dbReference type="PROSITE" id="PS50075"/>
    </source>
</evidence>
<feature type="domain" description="Carrier" evidence="15">
    <location>
        <begin position="57"/>
        <end position="131"/>
    </location>
</feature>
<dbReference type="HAMAP" id="MF_01217">
    <property type="entry name" value="Acyl_carrier"/>
    <property type="match status" value="1"/>
</dbReference>
<evidence type="ECO:0000256" key="12">
    <source>
        <dbReference type="ARBA" id="ARBA00023128"/>
    </source>
</evidence>
<evidence type="ECO:0000256" key="3">
    <source>
        <dbReference type="ARBA" id="ARBA00010930"/>
    </source>
</evidence>
<accession>A0A2H9TLW2</accession>
<keyword evidence="13 14" id="KW-0275">Fatty acid biosynthesis</keyword>
<dbReference type="PANTHER" id="PTHR20863">
    <property type="entry name" value="ACYL CARRIER PROTEIN"/>
    <property type="match status" value="1"/>
</dbReference>
<keyword evidence="17" id="KW-1185">Reference proteome</keyword>
<dbReference type="Proteomes" id="UP000240830">
    <property type="component" value="Unassembled WGS sequence"/>
</dbReference>
<evidence type="ECO:0000256" key="11">
    <source>
        <dbReference type="ARBA" id="ARBA00023098"/>
    </source>
</evidence>
<comment type="function">
    <text evidence="14">Carrier of the growing fatty acid chain in fatty acid biosynthesis.</text>
</comment>
<evidence type="ECO:0000256" key="7">
    <source>
        <dbReference type="ARBA" id="ARBA00022553"/>
    </source>
</evidence>
<dbReference type="GO" id="GO:0009107">
    <property type="term" value="P:lipoate biosynthetic process"/>
    <property type="evidence" value="ECO:0007669"/>
    <property type="project" value="EnsemblFungi"/>
</dbReference>
<evidence type="ECO:0000256" key="4">
    <source>
        <dbReference type="ARBA" id="ARBA00022448"/>
    </source>
</evidence>
<keyword evidence="10" id="KW-0249">Electron transport</keyword>
<evidence type="ECO:0000256" key="1">
    <source>
        <dbReference type="ARBA" id="ARBA00004173"/>
    </source>
</evidence>
<reference evidence="16 17" key="1">
    <citation type="submission" date="2016-10" db="EMBL/GenBank/DDBJ databases">
        <title>The genome of Paramicrosporidium saccamoebae is the missing link in understanding Cryptomycota and Microsporidia evolution.</title>
        <authorList>
            <person name="Quandt C.A."/>
            <person name="Beaudet D."/>
            <person name="Corsaro D."/>
            <person name="Michel R."/>
            <person name="Corradi N."/>
            <person name="James T."/>
        </authorList>
    </citation>
    <scope>NUCLEOTIDE SEQUENCE [LARGE SCALE GENOMIC DNA]</scope>
    <source>
        <strain evidence="16 17">KSL3</strain>
    </source>
</reference>
<dbReference type="FunFam" id="1.10.1200.10:FF:000003">
    <property type="entry name" value="Acyl carrier protein"/>
    <property type="match status" value="1"/>
</dbReference>
<dbReference type="GO" id="GO:0031177">
    <property type="term" value="F:phosphopantetheine binding"/>
    <property type="evidence" value="ECO:0007669"/>
    <property type="project" value="InterPro"/>
</dbReference>
<evidence type="ECO:0000256" key="5">
    <source>
        <dbReference type="ARBA" id="ARBA00022450"/>
    </source>
</evidence>
<comment type="similarity">
    <text evidence="3">Belongs to the acyl carrier protein (ACP) family.</text>
</comment>
<evidence type="ECO:0000256" key="8">
    <source>
        <dbReference type="ARBA" id="ARBA00022832"/>
    </source>
</evidence>
<evidence type="ECO:0000256" key="13">
    <source>
        <dbReference type="ARBA" id="ARBA00023160"/>
    </source>
</evidence>
<dbReference type="SMART" id="SM00823">
    <property type="entry name" value="PKS_PP"/>
    <property type="match status" value="1"/>
</dbReference>
<evidence type="ECO:0000256" key="6">
    <source>
        <dbReference type="ARBA" id="ARBA00022516"/>
    </source>
</evidence>
<comment type="pathway">
    <text evidence="2">Lipid metabolism; fatty acid biosynthesis.</text>
</comment>
<dbReference type="SUPFAM" id="SSF47336">
    <property type="entry name" value="ACP-like"/>
    <property type="match status" value="1"/>
</dbReference>
<keyword evidence="6 14" id="KW-0444">Lipid biosynthesis</keyword>
<dbReference type="PANTHER" id="PTHR20863:SF28">
    <property type="entry name" value="ACYL CARRIER PROTEIN, MITOCHONDRIAL"/>
    <property type="match status" value="1"/>
</dbReference>
<name>A0A2H9TLW2_9FUNG</name>
<keyword evidence="11" id="KW-0443">Lipid metabolism</keyword>
<dbReference type="GO" id="GO:0000036">
    <property type="term" value="F:acyl carrier activity"/>
    <property type="evidence" value="ECO:0007669"/>
    <property type="project" value="TreeGrafter"/>
</dbReference>
<dbReference type="Pfam" id="PF00550">
    <property type="entry name" value="PP-binding"/>
    <property type="match status" value="1"/>
</dbReference>
<keyword evidence="7" id="KW-0597">Phosphoprotein</keyword>
<evidence type="ECO:0000256" key="14">
    <source>
        <dbReference type="RuleBase" id="RU000722"/>
    </source>
</evidence>
<dbReference type="InterPro" id="IPR036736">
    <property type="entry name" value="ACP-like_sf"/>
</dbReference>
<dbReference type="GO" id="GO:0099128">
    <property type="term" value="C:mitochondrial [2Fe-2S] assembly complex"/>
    <property type="evidence" value="ECO:0007669"/>
    <property type="project" value="EnsemblFungi"/>
</dbReference>
<keyword evidence="5 14" id="KW-0596">Phosphopantetheine</keyword>
<dbReference type="STRING" id="1246581.A0A2H9TLW2"/>
<dbReference type="EMBL" id="MTSL01000111">
    <property type="protein sequence ID" value="PJF18640.1"/>
    <property type="molecule type" value="Genomic_DNA"/>
</dbReference>
<proteinExistence type="inferred from homology"/>
<sequence>MHRSVAIIRRLIRSPVSFARRFHAASIETHRSVAIKPTRLAMPFQTVRFSSTHSSPAETESRVLSVLKTFDKVDAAKLSSDTPFSQLGLDSLDVVEVMIALEEEFHMEIPDAVADKVQTPKEIAEYIHSFLNPHRPAEEDSISEGGHH</sequence>
<protein>
    <recommendedName>
        <fullName evidence="14">Acyl carrier protein</fullName>
    </recommendedName>
</protein>
<comment type="subcellular location">
    <subcellularLocation>
        <location evidence="1">Mitochondrion</location>
    </subcellularLocation>
</comment>
<evidence type="ECO:0000313" key="17">
    <source>
        <dbReference type="Proteomes" id="UP000240830"/>
    </source>
</evidence>
<dbReference type="InterPro" id="IPR003231">
    <property type="entry name" value="ACP"/>
</dbReference>
<dbReference type="InterPro" id="IPR009081">
    <property type="entry name" value="PP-bd_ACP"/>
</dbReference>